<sequence>MRTLLHKTAAAAATGTLLLGGGIATATSANASDAAPTAKADSFNQKVTCTKGAVRSKPYGKGSVRGHVYQGSGDWGHITASALFKSGEMKGTIAYWYGTWHHGKKSAKGWVYLSCADPREES</sequence>
<evidence type="ECO:0000313" key="2">
    <source>
        <dbReference type="EMBL" id="UQA91391.1"/>
    </source>
</evidence>
<dbReference type="EMBL" id="CP086322">
    <property type="protein sequence ID" value="UQA91391.1"/>
    <property type="molecule type" value="Genomic_DNA"/>
</dbReference>
<evidence type="ECO:0000313" key="3">
    <source>
        <dbReference type="Proteomes" id="UP000830115"/>
    </source>
</evidence>
<reference evidence="2" key="1">
    <citation type="submission" date="2021-10" db="EMBL/GenBank/DDBJ databases">
        <title>Streptomyces nigrumlapis sp.nov.,an antimicrobial producing actinobacterium isolated from Black Gobi rocks.</title>
        <authorList>
            <person name="Wen Y."/>
            <person name="Zhang W."/>
            <person name="Liu X.G."/>
        </authorList>
    </citation>
    <scope>NUCLEOTIDE SEQUENCE</scope>
    <source>
        <strain evidence="2">ST13-2-2</strain>
    </source>
</reference>
<gene>
    <name evidence="2" type="ORF">K9S39_05400</name>
</gene>
<protein>
    <recommendedName>
        <fullName evidence="4">SH3 domain-containing protein</fullName>
    </recommendedName>
</protein>
<dbReference type="Proteomes" id="UP000830115">
    <property type="component" value="Chromosome"/>
</dbReference>
<dbReference type="RefSeq" id="WP_248862218.1">
    <property type="nucleotide sequence ID" value="NZ_CP086322.1"/>
</dbReference>
<name>A0ABY4M579_9ACTN</name>
<evidence type="ECO:0000256" key="1">
    <source>
        <dbReference type="SAM" id="SignalP"/>
    </source>
</evidence>
<evidence type="ECO:0008006" key="4">
    <source>
        <dbReference type="Google" id="ProtNLM"/>
    </source>
</evidence>
<feature type="signal peptide" evidence="1">
    <location>
        <begin position="1"/>
        <end position="31"/>
    </location>
</feature>
<accession>A0ABY4M579</accession>
<keyword evidence="1" id="KW-0732">Signal</keyword>
<feature type="chain" id="PRO_5045661111" description="SH3 domain-containing protein" evidence="1">
    <location>
        <begin position="32"/>
        <end position="122"/>
    </location>
</feature>
<proteinExistence type="predicted"/>
<keyword evidence="3" id="KW-1185">Reference proteome</keyword>
<organism evidence="2 3">
    <name type="scientific">Streptomyces halobius</name>
    <dbReference type="NCBI Taxonomy" id="2879846"/>
    <lineage>
        <taxon>Bacteria</taxon>
        <taxon>Bacillati</taxon>
        <taxon>Actinomycetota</taxon>
        <taxon>Actinomycetes</taxon>
        <taxon>Kitasatosporales</taxon>
        <taxon>Streptomycetaceae</taxon>
        <taxon>Streptomyces</taxon>
    </lineage>
</organism>